<feature type="compositionally biased region" description="Basic and acidic residues" evidence="1">
    <location>
        <begin position="48"/>
        <end position="66"/>
    </location>
</feature>
<protein>
    <recommendedName>
        <fullName evidence="2">DUF632 domain-containing protein</fullName>
    </recommendedName>
</protein>
<dbReference type="PANTHER" id="PTHR21450">
    <property type="entry name" value="PROTEIN ALTERED PHOSPHATE STARVATION RESPONSE 1"/>
    <property type="match status" value="1"/>
</dbReference>
<name>A0AAN8WDQ7_9MAGN</name>
<dbReference type="PANTHER" id="PTHR21450:SF17">
    <property type="entry name" value="OS09G0542500 PROTEIN"/>
    <property type="match status" value="1"/>
</dbReference>
<dbReference type="AlphaFoldDB" id="A0AAN8WDQ7"/>
<organism evidence="3 4">
    <name type="scientific">Dillenia turbinata</name>
    <dbReference type="NCBI Taxonomy" id="194707"/>
    <lineage>
        <taxon>Eukaryota</taxon>
        <taxon>Viridiplantae</taxon>
        <taxon>Streptophyta</taxon>
        <taxon>Embryophyta</taxon>
        <taxon>Tracheophyta</taxon>
        <taxon>Spermatophyta</taxon>
        <taxon>Magnoliopsida</taxon>
        <taxon>eudicotyledons</taxon>
        <taxon>Gunneridae</taxon>
        <taxon>Pentapetalae</taxon>
        <taxon>Dilleniales</taxon>
        <taxon>Dilleniaceae</taxon>
        <taxon>Dillenia</taxon>
    </lineage>
</organism>
<evidence type="ECO:0000256" key="1">
    <source>
        <dbReference type="SAM" id="MobiDB-lite"/>
    </source>
</evidence>
<evidence type="ECO:0000259" key="2">
    <source>
        <dbReference type="Pfam" id="PF04782"/>
    </source>
</evidence>
<dbReference type="Pfam" id="PF04782">
    <property type="entry name" value="DUF632"/>
    <property type="match status" value="1"/>
</dbReference>
<proteinExistence type="predicted"/>
<feature type="domain" description="DUF632" evidence="2">
    <location>
        <begin position="128"/>
        <end position="429"/>
    </location>
</feature>
<dbReference type="EMBL" id="JBAMMX010000002">
    <property type="protein sequence ID" value="KAK6946462.1"/>
    <property type="molecule type" value="Genomic_DNA"/>
</dbReference>
<feature type="region of interest" description="Disordered" evidence="1">
    <location>
        <begin position="35"/>
        <end position="68"/>
    </location>
</feature>
<sequence length="478" mass="55412">MEKRDTLAQTHSEYCQALYAVSASIKFFISTHDNSTSLKQNPESIPLKTHDSSKEPQSHEAKEHVHSQLYTRTPPPMPSPQMDSGLEFFTNPFADVINGCDPMSSDDQKVEIEEQSEVRSSSLRKWELVDALKDVEHCFNIAYDAATDVYLGLGQDEIDEKKAKLKDSITLQQSPLFESSRRSLRSSFRTSSLCGQPRSVLLDNYAQFDSKSYTQTLKNLYLWEKKLFEEIQVVHKQRKRYERTCSRLKNQCAAVGKVKEAKDEMESKMRVSIQSAKAKKATIQNIVNKELEPQYTLLLRSQSKAWRIMLESHKTQKKTLDNVTSFSFFDHQKSYNESQRMAALKVEAEFQNWHKCFDKYIAAQKAFVEVLHGWLSKFTTLDMDFNFNSQAKADSPPLLKICSHWLLFMKRLPQDEVAFAMKTFEQHIRTWIHQGEELVDSKKDKHLLDELQYGFFIVFQSLTNFSKALVKMYSHLLS</sequence>
<dbReference type="Proteomes" id="UP001370490">
    <property type="component" value="Unassembled WGS sequence"/>
</dbReference>
<keyword evidence="4" id="KW-1185">Reference proteome</keyword>
<gene>
    <name evidence="3" type="ORF">RJ641_014006</name>
</gene>
<evidence type="ECO:0000313" key="3">
    <source>
        <dbReference type="EMBL" id="KAK6946462.1"/>
    </source>
</evidence>
<dbReference type="InterPro" id="IPR006867">
    <property type="entry name" value="DUF632"/>
</dbReference>
<comment type="caution">
    <text evidence="3">The sequence shown here is derived from an EMBL/GenBank/DDBJ whole genome shotgun (WGS) entry which is preliminary data.</text>
</comment>
<reference evidence="3 4" key="1">
    <citation type="submission" date="2023-12" db="EMBL/GenBank/DDBJ databases">
        <title>A high-quality genome assembly for Dillenia turbinata (Dilleniales).</title>
        <authorList>
            <person name="Chanderbali A."/>
        </authorList>
    </citation>
    <scope>NUCLEOTIDE SEQUENCE [LARGE SCALE GENOMIC DNA]</scope>
    <source>
        <strain evidence="3">LSX21</strain>
        <tissue evidence="3">Leaf</tissue>
    </source>
</reference>
<evidence type="ECO:0000313" key="4">
    <source>
        <dbReference type="Proteomes" id="UP001370490"/>
    </source>
</evidence>
<accession>A0AAN8WDQ7</accession>